<dbReference type="Pfam" id="PF14765">
    <property type="entry name" value="PS-DH"/>
    <property type="match status" value="1"/>
</dbReference>
<evidence type="ECO:0008006" key="14">
    <source>
        <dbReference type="Google" id="ProtNLM"/>
    </source>
</evidence>
<sequence length="1187" mass="124524">METSVDQIVAALRASMLDNERLRQQNQQLTEAASEPIAIVGMACHYPGGVNSPDDLWKLVEAGGDAVTAFPADRGWDLAGLYDPRPGTPGKSIAREGGFLYDAAEFDAEFFGISPREALGMDPQQRLLLETAWEAIESAGVDPRSLNGTRTGVFAGVMYHDYGFGTSDGSLVSGRVAYTLGLEGPAVTVDTACSSSLVGLHWAVQALRAGDCTLALAGGVTVMTTADMFVYFSAQRGLAADGRCKSFSAAADGTGCSEGVGVLVLEKLSDARKNGHPVLALVRGSAVNQDGASSGMTTPNGPAQQRVIKQALAAAGLTPADVDAVEAHGTGTKLGDPIEAQALLATYGRNRPADGRPLLLGSIKSNLGHTQAAAGAAGIIKVIMAMRHGVLPGTVHLNEPTPHVDWTAGAVELLTANREWSAADRPRRAGVSSFGMSGTNAHVILEEPPAAGSQAAAEAVEPVAGPVPLLLSARSPQALRAQAGRLRAALTERPALTVLDTAYSLATGRTAFEHRAAVAVADREAALAALTALEQGEEQLTAKADGRKLAFLFTGQGAQRLGMGRELHAAFPVFAAAFDAAAAELDRFLDRPLKEVVWGEDAELLDRTLYTQTALFALETALFRLLESWGVRPDYLAGHSIGELAAAHAAGVFSLADAAALAAARAALMQALPAGGAMLAVQASEAEVAGLGVDVAAVNGPRSVVLSGPEPAIAALEERLRGEGRKVKRLRVSHAFHSVLMEPMLEGFRSVAQHVTYRQPVIPVVSNVTGTLADSLTDPEYWVRHVREAVRFADGIGFLAGRGVTTFLELGPDGVLSALGQECLTAEQPAVFLPLLRAGRGEQRELVAAQAAAWTHGVATTWAALFAGRGAQRVELPTYAFQHQRYWSEAQITQAADAARLGQRPADHPLLAARLELPESGELVLTGRLSVTELPWLADHAIRGTILLPGTALVELAVTAGDQVGCPRLEELTIAAPFVLPAEGAVAVQLLAAAPDELNRRAITVHSRAEGTEEWVLHAQGFLAPAPDALIVGDLAEWPPAGAAELDVTGAYQRIAERGYDYGPQFQGLRAAWRRGDEVFAEVALPDATDAASYGLHPALLDASMHADLLDEQEGSTLLPFAWTGVTLHAAGAAALRVRVRREGSEEVTSILVADQEGRPVLSVDSLVSRPVTQAQLTGAQGQSLFR</sequence>
<evidence type="ECO:0000256" key="4">
    <source>
        <dbReference type="ARBA" id="ARBA00022553"/>
    </source>
</evidence>
<keyword evidence="6" id="KW-0045">Antibiotic biosynthesis</keyword>
<feature type="domain" description="Ketosynthase family 3 (KS3)" evidence="10">
    <location>
        <begin position="34"/>
        <end position="447"/>
    </location>
</feature>
<dbReference type="GO" id="GO:0004312">
    <property type="term" value="F:fatty acid synthase activity"/>
    <property type="evidence" value="ECO:0007669"/>
    <property type="project" value="TreeGrafter"/>
</dbReference>
<keyword evidence="3" id="KW-0596">Phosphopantetheine</keyword>
<dbReference type="InterPro" id="IPR049552">
    <property type="entry name" value="PKS_DH_N"/>
</dbReference>
<dbReference type="InterPro" id="IPR014043">
    <property type="entry name" value="Acyl_transferase_dom"/>
</dbReference>
<dbReference type="Pfam" id="PF00698">
    <property type="entry name" value="Acyl_transf_1"/>
    <property type="match status" value="1"/>
</dbReference>
<proteinExistence type="predicted"/>
<evidence type="ECO:0000256" key="8">
    <source>
        <dbReference type="ARBA" id="ARBA00023315"/>
    </source>
</evidence>
<keyword evidence="7" id="KW-0511">Multifunctional enzyme</keyword>
<evidence type="ECO:0000259" key="10">
    <source>
        <dbReference type="PROSITE" id="PS52004"/>
    </source>
</evidence>
<dbReference type="GO" id="GO:0006633">
    <property type="term" value="P:fatty acid biosynthetic process"/>
    <property type="evidence" value="ECO:0007669"/>
    <property type="project" value="InterPro"/>
</dbReference>
<dbReference type="AlphaFoldDB" id="A0A2V4NGZ1"/>
<gene>
    <name evidence="12" type="ORF">C7C46_15575</name>
</gene>
<dbReference type="InterPro" id="IPR018201">
    <property type="entry name" value="Ketoacyl_synth_AS"/>
</dbReference>
<keyword evidence="8" id="KW-0012">Acyltransferase</keyword>
<protein>
    <recommendedName>
        <fullName evidence="14">Beta-ketoacyl synthase</fullName>
    </recommendedName>
</protein>
<dbReference type="InterPro" id="IPR042104">
    <property type="entry name" value="PKS_dehydratase_sf"/>
</dbReference>
<dbReference type="Gene3D" id="3.40.366.10">
    <property type="entry name" value="Malonyl-Coenzyme A Acyl Carrier Protein, domain 2"/>
    <property type="match status" value="1"/>
</dbReference>
<evidence type="ECO:0000313" key="12">
    <source>
        <dbReference type="EMBL" id="PYC78532.1"/>
    </source>
</evidence>
<feature type="region of interest" description="C-terminal hotdog fold" evidence="9">
    <location>
        <begin position="1043"/>
        <end position="1178"/>
    </location>
</feature>
<dbReference type="GO" id="GO:0033068">
    <property type="term" value="P:macrolide biosynthetic process"/>
    <property type="evidence" value="ECO:0007669"/>
    <property type="project" value="UniProtKB-ARBA"/>
</dbReference>
<dbReference type="PANTHER" id="PTHR43775">
    <property type="entry name" value="FATTY ACID SYNTHASE"/>
    <property type="match status" value="1"/>
</dbReference>
<dbReference type="InterPro" id="IPR014030">
    <property type="entry name" value="Ketoacyl_synth_N"/>
</dbReference>
<name>A0A2V4NGZ1_9ACTN</name>
<dbReference type="Pfam" id="PF16197">
    <property type="entry name" value="KAsynt_C_assoc"/>
    <property type="match status" value="1"/>
</dbReference>
<feature type="region of interest" description="N-terminal hotdog fold" evidence="9">
    <location>
        <begin position="908"/>
        <end position="1030"/>
    </location>
</feature>
<dbReference type="Gene3D" id="3.40.47.10">
    <property type="match status" value="1"/>
</dbReference>
<dbReference type="InterPro" id="IPR032821">
    <property type="entry name" value="PKS_assoc"/>
</dbReference>
<dbReference type="Pfam" id="PF02801">
    <property type="entry name" value="Ketoacyl-synt_C"/>
    <property type="match status" value="1"/>
</dbReference>
<dbReference type="InterPro" id="IPR049551">
    <property type="entry name" value="PKS_DH_C"/>
</dbReference>
<evidence type="ECO:0000256" key="5">
    <source>
        <dbReference type="ARBA" id="ARBA00022679"/>
    </source>
</evidence>
<keyword evidence="5" id="KW-0808">Transferase</keyword>
<dbReference type="Gene3D" id="3.10.129.110">
    <property type="entry name" value="Polyketide synthase dehydratase"/>
    <property type="match status" value="1"/>
</dbReference>
<evidence type="ECO:0000313" key="13">
    <source>
        <dbReference type="Proteomes" id="UP000248039"/>
    </source>
</evidence>
<dbReference type="PROSITE" id="PS52019">
    <property type="entry name" value="PKS_MFAS_DH"/>
    <property type="match status" value="1"/>
</dbReference>
<dbReference type="InterPro" id="IPR015083">
    <property type="entry name" value="NorB/c/GfsB-D-like_docking"/>
</dbReference>
<dbReference type="Gene3D" id="3.30.70.3290">
    <property type="match status" value="1"/>
</dbReference>
<organism evidence="12 13">
    <name type="scientific">Streptomyces tateyamensis</name>
    <dbReference type="NCBI Taxonomy" id="565073"/>
    <lineage>
        <taxon>Bacteria</taxon>
        <taxon>Bacillati</taxon>
        <taxon>Actinomycetota</taxon>
        <taxon>Actinomycetes</taxon>
        <taxon>Kitasatosporales</taxon>
        <taxon>Streptomycetaceae</taxon>
        <taxon>Streptomyces</taxon>
    </lineage>
</organism>
<dbReference type="InterPro" id="IPR016036">
    <property type="entry name" value="Malonyl_transacylase_ACP-bd"/>
</dbReference>
<dbReference type="SUPFAM" id="SSF53901">
    <property type="entry name" value="Thiolase-like"/>
    <property type="match status" value="1"/>
</dbReference>
<dbReference type="Pfam" id="PF08990">
    <property type="entry name" value="Docking"/>
    <property type="match status" value="1"/>
</dbReference>
<feature type="domain" description="PKS/mFAS DH" evidence="11">
    <location>
        <begin position="908"/>
        <end position="1178"/>
    </location>
</feature>
<evidence type="ECO:0000256" key="2">
    <source>
        <dbReference type="ARBA" id="ARBA00004792"/>
    </source>
</evidence>
<dbReference type="InterPro" id="IPR016039">
    <property type="entry name" value="Thiolase-like"/>
</dbReference>
<dbReference type="SUPFAM" id="SSF52151">
    <property type="entry name" value="FabD/lysophospholipase-like"/>
    <property type="match status" value="1"/>
</dbReference>
<dbReference type="PROSITE" id="PS52004">
    <property type="entry name" value="KS3_2"/>
    <property type="match status" value="1"/>
</dbReference>
<feature type="active site" description="Proton acceptor; for dehydratase activity" evidence="9">
    <location>
        <position position="940"/>
    </location>
</feature>
<evidence type="ECO:0000256" key="1">
    <source>
        <dbReference type="ARBA" id="ARBA00001957"/>
    </source>
</evidence>
<dbReference type="SMART" id="SM00826">
    <property type="entry name" value="PKS_DH"/>
    <property type="match status" value="1"/>
</dbReference>
<comment type="pathway">
    <text evidence="2">Antibiotic biosynthesis.</text>
</comment>
<feature type="active site" description="Proton donor; for dehydratase activity" evidence="9">
    <location>
        <position position="1102"/>
    </location>
</feature>
<comment type="cofactor">
    <cofactor evidence="1">
        <name>pantetheine 4'-phosphate</name>
        <dbReference type="ChEBI" id="CHEBI:47942"/>
    </cofactor>
</comment>
<dbReference type="EMBL" id="PYBW01000049">
    <property type="protein sequence ID" value="PYC78532.1"/>
    <property type="molecule type" value="Genomic_DNA"/>
</dbReference>
<comment type="caution">
    <text evidence="12">The sequence shown here is derived from an EMBL/GenBank/DDBJ whole genome shotgun (WGS) entry which is preliminary data.</text>
</comment>
<dbReference type="CDD" id="cd00833">
    <property type="entry name" value="PKS"/>
    <property type="match status" value="1"/>
</dbReference>
<dbReference type="Pfam" id="PF21089">
    <property type="entry name" value="PKS_DH_N"/>
    <property type="match status" value="1"/>
</dbReference>
<dbReference type="PANTHER" id="PTHR43775:SF51">
    <property type="entry name" value="INACTIVE PHENOLPHTHIOCEROL SYNTHESIS POLYKETIDE SYNTHASE TYPE I PKS1-RELATED"/>
    <property type="match status" value="1"/>
</dbReference>
<dbReference type="OrthoDB" id="9778690at2"/>
<dbReference type="FunFam" id="3.40.366.10:FF:000002">
    <property type="entry name" value="Probable polyketide synthase 2"/>
    <property type="match status" value="1"/>
</dbReference>
<dbReference type="InterPro" id="IPR020841">
    <property type="entry name" value="PKS_Beta-ketoAc_synthase_dom"/>
</dbReference>
<dbReference type="InterPro" id="IPR001227">
    <property type="entry name" value="Ac_transferase_dom_sf"/>
</dbReference>
<evidence type="ECO:0000256" key="7">
    <source>
        <dbReference type="ARBA" id="ARBA00023268"/>
    </source>
</evidence>
<reference evidence="12 13" key="1">
    <citation type="submission" date="2018-03" db="EMBL/GenBank/DDBJ databases">
        <title>Bioinformatic expansion and discovery of thiopeptide antibiotics.</title>
        <authorList>
            <person name="Schwalen C.J."/>
            <person name="Hudson G.A."/>
            <person name="Mitchell D.A."/>
        </authorList>
    </citation>
    <scope>NUCLEOTIDE SEQUENCE [LARGE SCALE GENOMIC DNA]</scope>
    <source>
        <strain evidence="12 13">ATCC 21389</strain>
    </source>
</reference>
<dbReference type="SMART" id="SM00825">
    <property type="entry name" value="PKS_KS"/>
    <property type="match status" value="1"/>
</dbReference>
<dbReference type="Proteomes" id="UP000248039">
    <property type="component" value="Unassembled WGS sequence"/>
</dbReference>
<dbReference type="SMART" id="SM00827">
    <property type="entry name" value="PKS_AT"/>
    <property type="match status" value="1"/>
</dbReference>
<dbReference type="InterPro" id="IPR050091">
    <property type="entry name" value="PKS_NRPS_Biosynth_Enz"/>
</dbReference>
<accession>A0A2V4NGZ1</accession>
<dbReference type="InterPro" id="IPR016035">
    <property type="entry name" value="Acyl_Trfase/lysoPLipase"/>
</dbReference>
<dbReference type="InterPro" id="IPR049900">
    <property type="entry name" value="PKS_mFAS_DH"/>
</dbReference>
<dbReference type="InterPro" id="IPR014031">
    <property type="entry name" value="Ketoacyl_synth_C"/>
</dbReference>
<dbReference type="GO" id="GO:0004315">
    <property type="term" value="F:3-oxoacyl-[acyl-carrier-protein] synthase activity"/>
    <property type="evidence" value="ECO:0007669"/>
    <property type="project" value="InterPro"/>
</dbReference>
<evidence type="ECO:0000256" key="3">
    <source>
        <dbReference type="ARBA" id="ARBA00022450"/>
    </source>
</evidence>
<evidence type="ECO:0000259" key="11">
    <source>
        <dbReference type="PROSITE" id="PS52019"/>
    </source>
</evidence>
<dbReference type="FunFam" id="3.40.47.10:FF:000019">
    <property type="entry name" value="Polyketide synthase type I"/>
    <property type="match status" value="1"/>
</dbReference>
<keyword evidence="13" id="KW-1185">Reference proteome</keyword>
<evidence type="ECO:0000256" key="9">
    <source>
        <dbReference type="PROSITE-ProRule" id="PRU01363"/>
    </source>
</evidence>
<dbReference type="InterPro" id="IPR020807">
    <property type="entry name" value="PKS_DH"/>
</dbReference>
<feature type="non-terminal residue" evidence="12">
    <location>
        <position position="1187"/>
    </location>
</feature>
<keyword evidence="4" id="KW-0597">Phosphoprotein</keyword>
<dbReference type="PROSITE" id="PS00606">
    <property type="entry name" value="KS3_1"/>
    <property type="match status" value="1"/>
</dbReference>
<evidence type="ECO:0000256" key="6">
    <source>
        <dbReference type="ARBA" id="ARBA00023194"/>
    </source>
</evidence>
<dbReference type="SUPFAM" id="SSF55048">
    <property type="entry name" value="Probable ACP-binding domain of malonyl-CoA ACP transacylase"/>
    <property type="match status" value="1"/>
</dbReference>
<dbReference type="Pfam" id="PF00109">
    <property type="entry name" value="ketoacyl-synt"/>
    <property type="match status" value="1"/>
</dbReference>
<dbReference type="GO" id="GO:0031177">
    <property type="term" value="F:phosphopantetheine binding"/>
    <property type="evidence" value="ECO:0007669"/>
    <property type="project" value="UniProtKB-ARBA"/>
</dbReference>